<evidence type="ECO:0000256" key="2">
    <source>
        <dbReference type="SAM" id="SignalP"/>
    </source>
</evidence>
<dbReference type="EC" id="2.2.1.2" evidence="3"/>
<dbReference type="Proteomes" id="UP000198406">
    <property type="component" value="Unassembled WGS sequence"/>
</dbReference>
<feature type="signal peptide" evidence="2">
    <location>
        <begin position="1"/>
        <end position="22"/>
    </location>
</feature>
<gene>
    <name evidence="3" type="ORF">FisN_8Hh135</name>
</gene>
<accession>A0A1Z5JY11</accession>
<dbReference type="GO" id="GO:0004801">
    <property type="term" value="F:transaldolase activity"/>
    <property type="evidence" value="ECO:0007669"/>
    <property type="project" value="UniProtKB-EC"/>
</dbReference>
<name>A0A1Z5JY11_FISSO</name>
<dbReference type="InParanoid" id="A0A1Z5JY11"/>
<dbReference type="EMBL" id="BDSP01000133">
    <property type="protein sequence ID" value="GAX18917.1"/>
    <property type="molecule type" value="Genomic_DNA"/>
</dbReference>
<evidence type="ECO:0000313" key="4">
    <source>
        <dbReference type="Proteomes" id="UP000198406"/>
    </source>
</evidence>
<dbReference type="Gene3D" id="3.20.20.70">
    <property type="entry name" value="Aldolase class I"/>
    <property type="match status" value="1"/>
</dbReference>
<sequence>MTAKRRSLFYTTICLLWQYVHTFTPEMRGKARFFLDTADPNEWDKWLPTGIFTGVTTNPLLLERAQQPCTVPHLHTLCHRALQHVDEIMVQTWAGISEDAVAAMYQRGMELSAPSRDKIVIKVPTTFEGTQVASQLIQSGCRVCLTVGYDPPKQALLATTVGAEYLAPYHGRLADQWQSPTQATQACIHAHQVVQGLKGHTRILVASLRSTDTLVELAAAGLDTFTFSPDVAAQLFDTPATETAARDFEAAALRMSSGL</sequence>
<comment type="caution">
    <text evidence="3">The sequence shown here is derived from an EMBL/GenBank/DDBJ whole genome shotgun (WGS) entry which is preliminary data.</text>
</comment>
<dbReference type="InterPro" id="IPR013785">
    <property type="entry name" value="Aldolase_TIM"/>
</dbReference>
<dbReference type="AlphaFoldDB" id="A0A1Z5JY11"/>
<dbReference type="PANTHER" id="PTHR10683">
    <property type="entry name" value="TRANSALDOLASE"/>
    <property type="match status" value="1"/>
</dbReference>
<proteinExistence type="predicted"/>
<reference evidence="3 4" key="1">
    <citation type="journal article" date="2015" name="Plant Cell">
        <title>Oil accumulation by the oleaginous diatom Fistulifera solaris as revealed by the genome and transcriptome.</title>
        <authorList>
            <person name="Tanaka T."/>
            <person name="Maeda Y."/>
            <person name="Veluchamy A."/>
            <person name="Tanaka M."/>
            <person name="Abida H."/>
            <person name="Marechal E."/>
            <person name="Bowler C."/>
            <person name="Muto M."/>
            <person name="Sunaga Y."/>
            <person name="Tanaka M."/>
            <person name="Yoshino T."/>
            <person name="Taniguchi T."/>
            <person name="Fukuda Y."/>
            <person name="Nemoto M."/>
            <person name="Matsumoto M."/>
            <person name="Wong P.S."/>
            <person name="Aburatani S."/>
            <person name="Fujibuchi W."/>
        </authorList>
    </citation>
    <scope>NUCLEOTIDE SEQUENCE [LARGE SCALE GENOMIC DNA]</scope>
    <source>
        <strain evidence="3 4">JPCC DA0580</strain>
    </source>
</reference>
<keyword evidence="4" id="KW-1185">Reference proteome</keyword>
<evidence type="ECO:0000256" key="1">
    <source>
        <dbReference type="ARBA" id="ARBA00023270"/>
    </source>
</evidence>
<dbReference type="OrthoDB" id="1711136at2759"/>
<organism evidence="3 4">
    <name type="scientific">Fistulifera solaris</name>
    <name type="common">Oleaginous diatom</name>
    <dbReference type="NCBI Taxonomy" id="1519565"/>
    <lineage>
        <taxon>Eukaryota</taxon>
        <taxon>Sar</taxon>
        <taxon>Stramenopiles</taxon>
        <taxon>Ochrophyta</taxon>
        <taxon>Bacillariophyta</taxon>
        <taxon>Bacillariophyceae</taxon>
        <taxon>Bacillariophycidae</taxon>
        <taxon>Naviculales</taxon>
        <taxon>Naviculaceae</taxon>
        <taxon>Fistulifera</taxon>
    </lineage>
</organism>
<dbReference type="Pfam" id="PF00923">
    <property type="entry name" value="TAL_FSA"/>
    <property type="match status" value="1"/>
</dbReference>
<evidence type="ECO:0000313" key="3">
    <source>
        <dbReference type="EMBL" id="GAX18917.1"/>
    </source>
</evidence>
<dbReference type="InterPro" id="IPR001585">
    <property type="entry name" value="TAL/FSA"/>
</dbReference>
<keyword evidence="1" id="KW-0704">Schiff base</keyword>
<keyword evidence="2" id="KW-0732">Signal</keyword>
<feature type="chain" id="PRO_5013323603" evidence="2">
    <location>
        <begin position="23"/>
        <end position="259"/>
    </location>
</feature>
<dbReference type="SUPFAM" id="SSF51569">
    <property type="entry name" value="Aldolase"/>
    <property type="match status" value="1"/>
</dbReference>
<dbReference type="PANTHER" id="PTHR10683:SF40">
    <property type="entry name" value="FRUCTOSE-6-PHOSPHATE ALDOLASE 1-RELATED"/>
    <property type="match status" value="1"/>
</dbReference>
<keyword evidence="3" id="KW-0808">Transferase</keyword>
<protein>
    <submittedName>
        <fullName evidence="3">Transaldolase</fullName>
        <ecNumber evidence="3">2.2.1.2</ecNumber>
    </submittedName>
</protein>
<dbReference type="GO" id="GO:0005975">
    <property type="term" value="P:carbohydrate metabolic process"/>
    <property type="evidence" value="ECO:0007669"/>
    <property type="project" value="InterPro"/>
</dbReference>